<name>A0A8J5VJ86_ZIZPA</name>
<accession>A0A8J5VJ86</accession>
<dbReference type="Pfam" id="PF00481">
    <property type="entry name" value="PP2C"/>
    <property type="match status" value="1"/>
</dbReference>
<dbReference type="InterPro" id="IPR001932">
    <property type="entry name" value="PPM-type_phosphatase-like_dom"/>
</dbReference>
<feature type="transmembrane region" description="Helical" evidence="4">
    <location>
        <begin position="692"/>
        <end position="709"/>
    </location>
</feature>
<keyword evidence="4" id="KW-0472">Membrane</keyword>
<keyword evidence="4" id="KW-0812">Transmembrane</keyword>
<dbReference type="InterPro" id="IPR004853">
    <property type="entry name" value="Sugar_P_trans_dom"/>
</dbReference>
<evidence type="ECO:0000256" key="3">
    <source>
        <dbReference type="SAM" id="MobiDB-lite"/>
    </source>
</evidence>
<dbReference type="CDD" id="cd00143">
    <property type="entry name" value="PP2Cc"/>
    <property type="match status" value="1"/>
</dbReference>
<evidence type="ECO:0000313" key="7">
    <source>
        <dbReference type="Proteomes" id="UP000729402"/>
    </source>
</evidence>
<gene>
    <name evidence="6" type="ORF">GUJ93_ZPchr0009g2135</name>
</gene>
<feature type="transmembrane region" description="Helical" evidence="4">
    <location>
        <begin position="595"/>
        <end position="616"/>
    </location>
</feature>
<keyword evidence="2" id="KW-0904">Protein phosphatase</keyword>
<dbReference type="OrthoDB" id="417037at2759"/>
<feature type="transmembrane region" description="Helical" evidence="4">
    <location>
        <begin position="418"/>
        <end position="438"/>
    </location>
</feature>
<reference evidence="6" key="1">
    <citation type="journal article" date="2021" name="bioRxiv">
        <title>Whole Genome Assembly and Annotation of Northern Wild Rice, Zizania palustris L., Supports a Whole Genome Duplication in the Zizania Genus.</title>
        <authorList>
            <person name="Haas M."/>
            <person name="Kono T."/>
            <person name="Macchietto M."/>
            <person name="Millas R."/>
            <person name="McGilp L."/>
            <person name="Shao M."/>
            <person name="Duquette J."/>
            <person name="Hirsch C.N."/>
            <person name="Kimball J."/>
        </authorList>
    </citation>
    <scope>NUCLEOTIDE SEQUENCE</scope>
    <source>
        <tissue evidence="6">Fresh leaf tissue</tissue>
    </source>
</reference>
<organism evidence="6 7">
    <name type="scientific">Zizania palustris</name>
    <name type="common">Northern wild rice</name>
    <dbReference type="NCBI Taxonomy" id="103762"/>
    <lineage>
        <taxon>Eukaryota</taxon>
        <taxon>Viridiplantae</taxon>
        <taxon>Streptophyta</taxon>
        <taxon>Embryophyta</taxon>
        <taxon>Tracheophyta</taxon>
        <taxon>Spermatophyta</taxon>
        <taxon>Magnoliopsida</taxon>
        <taxon>Liliopsida</taxon>
        <taxon>Poales</taxon>
        <taxon>Poaceae</taxon>
        <taxon>BOP clade</taxon>
        <taxon>Oryzoideae</taxon>
        <taxon>Oryzeae</taxon>
        <taxon>Zizaniinae</taxon>
        <taxon>Zizania</taxon>
    </lineage>
</organism>
<feature type="transmembrane region" description="Helical" evidence="4">
    <location>
        <begin position="636"/>
        <end position="658"/>
    </location>
</feature>
<keyword evidence="1" id="KW-0378">Hydrolase</keyword>
<evidence type="ECO:0000313" key="6">
    <source>
        <dbReference type="EMBL" id="KAG8049458.1"/>
    </source>
</evidence>
<feature type="region of interest" description="Disordered" evidence="3">
    <location>
        <begin position="720"/>
        <end position="755"/>
    </location>
</feature>
<dbReference type="SMART" id="SM00332">
    <property type="entry name" value="PP2Cc"/>
    <property type="match status" value="1"/>
</dbReference>
<dbReference type="Pfam" id="PF03151">
    <property type="entry name" value="TPT"/>
    <property type="match status" value="1"/>
</dbReference>
<evidence type="ECO:0000256" key="4">
    <source>
        <dbReference type="SAM" id="Phobius"/>
    </source>
</evidence>
<dbReference type="EMBL" id="JAAALK010000289">
    <property type="protein sequence ID" value="KAG8049458.1"/>
    <property type="molecule type" value="Genomic_DNA"/>
</dbReference>
<proteinExistence type="predicted"/>
<keyword evidence="7" id="KW-1185">Reference proteome</keyword>
<dbReference type="GO" id="GO:0004722">
    <property type="term" value="F:protein serine/threonine phosphatase activity"/>
    <property type="evidence" value="ECO:0007669"/>
    <property type="project" value="InterPro"/>
</dbReference>
<feature type="transmembrane region" description="Helical" evidence="4">
    <location>
        <begin position="539"/>
        <end position="557"/>
    </location>
</feature>
<feature type="transmembrane region" description="Helical" evidence="4">
    <location>
        <begin position="563"/>
        <end position="583"/>
    </location>
</feature>
<feature type="region of interest" description="Disordered" evidence="3">
    <location>
        <begin position="1"/>
        <end position="75"/>
    </location>
</feature>
<evidence type="ECO:0000259" key="5">
    <source>
        <dbReference type="PROSITE" id="PS51746"/>
    </source>
</evidence>
<feature type="compositionally biased region" description="Basic and acidic residues" evidence="3">
    <location>
        <begin position="43"/>
        <end position="54"/>
    </location>
</feature>
<dbReference type="AlphaFoldDB" id="A0A8J5VJ86"/>
<feature type="domain" description="PPM-type phosphatase" evidence="5">
    <location>
        <begin position="83"/>
        <end position="370"/>
    </location>
</feature>
<sequence>MPHQKREATSDGDDEWASKRPKGVDTASEEELVLKPNVSQETNGDKTPKDDSCQKESTVSTNPCGLDEKAVKSNVSSEPEVILTSVEADAAENKGCRHTMEDAWVVLPDASLESPGNLRHAHFAIYDGHGGRLAAEYAQKHLHQNVVAAGLPRELMDVKAAKKAIIDGFRRTDEFLLQESTKGNWQDGATAVCVWVLGQTVIVANAGDAKAVLARSTSTDSEGVVDDTKSPLKAIVLTREHKAIFPQERTRIQKAGGSVGPNGRLQGRIEVSRALGDRHFKKVGLIATPDVHSFELTKKDRFIILGCDGLWGVFGPGDAVEFVQNQLKETSSATLAVRRLVKEAWIFGTKVVQALTVKEDDDFDLFTIRWKRKTTTCSSLKAQLVFNGGSISFNYDLIIDLCPRLHRCSLYAIMAKQYYATSSLVIGYALCSSLLAIINKYAVTKFGYPALLTALQYLTSAGGVWILGKLGLLCHDPFNLENAKKFAPAAIVFYLAIFTNTNLLYHANVDTFIVFRSLTPLLVAIADTTFRKQPCPSKLTFLSLVVILGGAVGYVATDSAFSLTAYSWAFAYLVVITTEMVYIKHIVTNLGLNTWGFVLYNNLLSLMMAPIFWFLTGEYKLVSTAMESWGESWFQVDAFVAVALSCVFGFLISFFGFAARKAISATAFTVTGVVNKFLTVAINVLIWDKHSSAFGLICLLFTIAGGVLYQQSVTKKGNAVAQHESASGHNKDDKESIELDEEKQSLVPSPDHSNA</sequence>
<dbReference type="PANTHER" id="PTHR13832:SF699">
    <property type="entry name" value="INTEGRIN-LINKED KINASE-ASSOCIATED SERINE_THREONINE PHOSPHATASE 2C"/>
    <property type="match status" value="1"/>
</dbReference>
<evidence type="ECO:0000256" key="2">
    <source>
        <dbReference type="ARBA" id="ARBA00022912"/>
    </source>
</evidence>
<reference evidence="6" key="2">
    <citation type="submission" date="2021-02" db="EMBL/GenBank/DDBJ databases">
        <authorList>
            <person name="Kimball J.A."/>
            <person name="Haas M.W."/>
            <person name="Macchietto M."/>
            <person name="Kono T."/>
            <person name="Duquette J."/>
            <person name="Shao M."/>
        </authorList>
    </citation>
    <scope>NUCLEOTIDE SEQUENCE</scope>
    <source>
        <tissue evidence="6">Fresh leaf tissue</tissue>
    </source>
</reference>
<keyword evidence="4" id="KW-1133">Transmembrane helix</keyword>
<comment type="caution">
    <text evidence="6">The sequence shown here is derived from an EMBL/GenBank/DDBJ whole genome shotgun (WGS) entry which is preliminary data.</text>
</comment>
<feature type="transmembrane region" description="Helical" evidence="4">
    <location>
        <begin position="450"/>
        <end position="474"/>
    </location>
</feature>
<dbReference type="InterPro" id="IPR015655">
    <property type="entry name" value="PP2C"/>
</dbReference>
<protein>
    <recommendedName>
        <fullName evidence="5">PPM-type phosphatase domain-containing protein</fullName>
    </recommendedName>
</protein>
<evidence type="ECO:0000256" key="1">
    <source>
        <dbReference type="ARBA" id="ARBA00022801"/>
    </source>
</evidence>
<feature type="transmembrane region" description="Helical" evidence="4">
    <location>
        <begin position="486"/>
        <end position="505"/>
    </location>
</feature>
<feature type="transmembrane region" description="Helical" evidence="4">
    <location>
        <begin position="665"/>
        <end position="686"/>
    </location>
</feature>
<dbReference type="PROSITE" id="PS51746">
    <property type="entry name" value="PPM_2"/>
    <property type="match status" value="1"/>
</dbReference>
<dbReference type="PANTHER" id="PTHR13832">
    <property type="entry name" value="PROTEIN PHOSPHATASE 2C"/>
    <property type="match status" value="1"/>
</dbReference>
<dbReference type="Proteomes" id="UP000729402">
    <property type="component" value="Unassembled WGS sequence"/>
</dbReference>